<dbReference type="RefSeq" id="WP_308459184.1">
    <property type="nucleotide sequence ID" value="NZ_JAJEPS010000005.1"/>
</dbReference>
<dbReference type="EMBL" id="JAJEPS010000005">
    <property type="protein sequence ID" value="MCC2125893.1"/>
    <property type="molecule type" value="Genomic_DNA"/>
</dbReference>
<evidence type="ECO:0000256" key="5">
    <source>
        <dbReference type="SAM" id="Phobius"/>
    </source>
</evidence>
<dbReference type="InterPro" id="IPR012340">
    <property type="entry name" value="NA-bd_OB-fold"/>
</dbReference>
<dbReference type="InterPro" id="IPR002810">
    <property type="entry name" value="NfeD-like_C"/>
</dbReference>
<dbReference type="AlphaFoldDB" id="A0AAE3A7H9"/>
<evidence type="ECO:0000259" key="6">
    <source>
        <dbReference type="Pfam" id="PF01957"/>
    </source>
</evidence>
<dbReference type="InterPro" id="IPR052165">
    <property type="entry name" value="Membrane_assoc_protease"/>
</dbReference>
<evidence type="ECO:0000256" key="2">
    <source>
        <dbReference type="ARBA" id="ARBA00022692"/>
    </source>
</evidence>
<dbReference type="PANTHER" id="PTHR33507">
    <property type="entry name" value="INNER MEMBRANE PROTEIN YBBJ"/>
    <property type="match status" value="1"/>
</dbReference>
<sequence>MTGMNSAVIWLVLVIVLLAIEIATLGLTTVWFAGGAAAAFISTFFGASMGVQTGIFLVLSLILLLVTRPAAMRFMKKGQVKTNADSLIGRTAVATKEINNLAQTGEVDIADISWTARSEDDLKIIPAGSKVKICAIEGVKLIVEEIKEEIK</sequence>
<dbReference type="PANTHER" id="PTHR33507:SF3">
    <property type="entry name" value="INNER MEMBRANE PROTEIN YBBJ"/>
    <property type="match status" value="1"/>
</dbReference>
<proteinExistence type="predicted"/>
<keyword evidence="3 5" id="KW-1133">Transmembrane helix</keyword>
<dbReference type="GO" id="GO:0005886">
    <property type="term" value="C:plasma membrane"/>
    <property type="evidence" value="ECO:0007669"/>
    <property type="project" value="TreeGrafter"/>
</dbReference>
<name>A0AAE3A7H9_9FIRM</name>
<dbReference type="Gene3D" id="2.40.50.140">
    <property type="entry name" value="Nucleic acid-binding proteins"/>
    <property type="match status" value="1"/>
</dbReference>
<accession>A0AAE3A7H9</accession>
<keyword evidence="4 5" id="KW-0472">Membrane</keyword>
<reference evidence="7 8" key="1">
    <citation type="submission" date="2021-10" db="EMBL/GenBank/DDBJ databases">
        <title>Anaerobic single-cell dispensing facilitates the cultivation of human gut bacteria.</title>
        <authorList>
            <person name="Afrizal A."/>
        </authorList>
    </citation>
    <scope>NUCLEOTIDE SEQUENCE [LARGE SCALE GENOMIC DNA]</scope>
    <source>
        <strain evidence="7 8">CLA-AA-H276</strain>
    </source>
</reference>
<evidence type="ECO:0000256" key="4">
    <source>
        <dbReference type="ARBA" id="ARBA00023136"/>
    </source>
</evidence>
<dbReference type="SUPFAM" id="SSF141322">
    <property type="entry name" value="NfeD domain-like"/>
    <property type="match status" value="1"/>
</dbReference>
<evidence type="ECO:0000313" key="8">
    <source>
        <dbReference type="Proteomes" id="UP001198220"/>
    </source>
</evidence>
<dbReference type="Proteomes" id="UP001198220">
    <property type="component" value="Unassembled WGS sequence"/>
</dbReference>
<evidence type="ECO:0000256" key="3">
    <source>
        <dbReference type="ARBA" id="ARBA00022989"/>
    </source>
</evidence>
<keyword evidence="8" id="KW-1185">Reference proteome</keyword>
<organism evidence="7 8">
    <name type="scientific">Hominiventricola filiformis</name>
    <dbReference type="NCBI Taxonomy" id="2885352"/>
    <lineage>
        <taxon>Bacteria</taxon>
        <taxon>Bacillati</taxon>
        <taxon>Bacillota</taxon>
        <taxon>Clostridia</taxon>
        <taxon>Lachnospirales</taxon>
        <taxon>Lachnospiraceae</taxon>
        <taxon>Hominiventricola</taxon>
    </lineage>
</organism>
<keyword evidence="2 5" id="KW-0812">Transmembrane</keyword>
<evidence type="ECO:0000256" key="1">
    <source>
        <dbReference type="ARBA" id="ARBA00004141"/>
    </source>
</evidence>
<gene>
    <name evidence="7" type="ORF">LKD36_06850</name>
</gene>
<feature type="transmembrane region" description="Helical" evidence="5">
    <location>
        <begin position="7"/>
        <end position="33"/>
    </location>
</feature>
<feature type="transmembrane region" description="Helical" evidence="5">
    <location>
        <begin position="39"/>
        <end position="66"/>
    </location>
</feature>
<comment type="caution">
    <text evidence="7">The sequence shown here is derived from an EMBL/GenBank/DDBJ whole genome shotgun (WGS) entry which is preliminary data.</text>
</comment>
<feature type="domain" description="NfeD-like C-terminal" evidence="6">
    <location>
        <begin position="84"/>
        <end position="144"/>
    </location>
</feature>
<protein>
    <submittedName>
        <fullName evidence="7">NfeD family protein</fullName>
    </submittedName>
</protein>
<evidence type="ECO:0000313" key="7">
    <source>
        <dbReference type="EMBL" id="MCC2125893.1"/>
    </source>
</evidence>
<comment type="subcellular location">
    <subcellularLocation>
        <location evidence="1">Membrane</location>
        <topology evidence="1">Multi-pass membrane protein</topology>
    </subcellularLocation>
</comment>
<dbReference type="Pfam" id="PF01957">
    <property type="entry name" value="NfeD"/>
    <property type="match status" value="1"/>
</dbReference>